<evidence type="ECO:0000259" key="8">
    <source>
        <dbReference type="PROSITE" id="PS50888"/>
    </source>
</evidence>
<dbReference type="PANTHER" id="PTHR19290:SF162">
    <property type="entry name" value="TRANSCRIPTION FACTOR ATOH7"/>
    <property type="match status" value="1"/>
</dbReference>
<dbReference type="GO" id="GO:0005634">
    <property type="term" value="C:nucleus"/>
    <property type="evidence" value="ECO:0007669"/>
    <property type="project" value="UniProtKB-SubCell"/>
</dbReference>
<dbReference type="InterPro" id="IPR036638">
    <property type="entry name" value="HLH_DNA-bd_sf"/>
</dbReference>
<evidence type="ECO:0000256" key="7">
    <source>
        <dbReference type="ARBA" id="ARBA00023242"/>
    </source>
</evidence>
<dbReference type="FunFam" id="4.10.280.10:FF:000025">
    <property type="entry name" value="protein atonal homolog 7"/>
    <property type="match status" value="1"/>
</dbReference>
<protein>
    <recommendedName>
        <fullName evidence="8">BHLH domain-containing protein</fullName>
    </recommendedName>
</protein>
<dbReference type="InterPro" id="IPR011598">
    <property type="entry name" value="bHLH_dom"/>
</dbReference>
<evidence type="ECO:0000256" key="6">
    <source>
        <dbReference type="ARBA" id="ARBA00023163"/>
    </source>
</evidence>
<reference evidence="9" key="1">
    <citation type="submission" date="2015-09" db="EMBL/GenBank/DDBJ databases">
        <title>Scylla olivacea transcriptome.</title>
        <authorList>
            <person name="Ikhwanuddin M."/>
        </authorList>
    </citation>
    <scope>NUCLEOTIDE SEQUENCE</scope>
</reference>
<dbReference type="GO" id="GO:0045944">
    <property type="term" value="P:positive regulation of transcription by RNA polymerase II"/>
    <property type="evidence" value="ECO:0007669"/>
    <property type="project" value="TreeGrafter"/>
</dbReference>
<dbReference type="CDD" id="cd11430">
    <property type="entry name" value="bHLH_TS_ATOH1_like"/>
    <property type="match status" value="1"/>
</dbReference>
<dbReference type="GO" id="GO:0000981">
    <property type="term" value="F:DNA-binding transcription factor activity, RNA polymerase II-specific"/>
    <property type="evidence" value="ECO:0007669"/>
    <property type="project" value="TreeGrafter"/>
</dbReference>
<keyword evidence="4" id="KW-0524">Neurogenesis</keyword>
<keyword evidence="6" id="KW-0804">Transcription</keyword>
<feature type="domain" description="BHLH" evidence="8">
    <location>
        <begin position="158"/>
        <end position="210"/>
    </location>
</feature>
<accession>A0A0P4WL22</accession>
<dbReference type="GO" id="GO:0070888">
    <property type="term" value="F:E-box binding"/>
    <property type="evidence" value="ECO:0007669"/>
    <property type="project" value="TreeGrafter"/>
</dbReference>
<dbReference type="GO" id="GO:0046982">
    <property type="term" value="F:protein heterodimerization activity"/>
    <property type="evidence" value="ECO:0007669"/>
    <property type="project" value="UniProtKB-ARBA"/>
</dbReference>
<keyword evidence="7" id="KW-0539">Nucleus</keyword>
<keyword evidence="5" id="KW-0805">Transcription regulation</keyword>
<dbReference type="GO" id="GO:0061564">
    <property type="term" value="P:axon development"/>
    <property type="evidence" value="ECO:0007669"/>
    <property type="project" value="TreeGrafter"/>
</dbReference>
<dbReference type="SMART" id="SM00353">
    <property type="entry name" value="HLH"/>
    <property type="match status" value="1"/>
</dbReference>
<organism evidence="9">
    <name type="scientific">Scylla olivacea</name>
    <name type="common">Orange mud crab</name>
    <name type="synonym">Cancer olivacea</name>
    <dbReference type="NCBI Taxonomy" id="85551"/>
    <lineage>
        <taxon>Eukaryota</taxon>
        <taxon>Metazoa</taxon>
        <taxon>Ecdysozoa</taxon>
        <taxon>Arthropoda</taxon>
        <taxon>Crustacea</taxon>
        <taxon>Multicrustacea</taxon>
        <taxon>Malacostraca</taxon>
        <taxon>Eumalacostraca</taxon>
        <taxon>Eucarida</taxon>
        <taxon>Decapoda</taxon>
        <taxon>Pleocyemata</taxon>
        <taxon>Brachyura</taxon>
        <taxon>Eubrachyura</taxon>
        <taxon>Portunoidea</taxon>
        <taxon>Portunidae</taxon>
        <taxon>Portuninae</taxon>
        <taxon>Scylla</taxon>
    </lineage>
</organism>
<comment type="subcellular location">
    <subcellularLocation>
        <location evidence="1">Nucleus</location>
    </subcellularLocation>
</comment>
<dbReference type="SUPFAM" id="SSF47459">
    <property type="entry name" value="HLH, helix-loop-helix DNA-binding domain"/>
    <property type="match status" value="1"/>
</dbReference>
<dbReference type="PANTHER" id="PTHR19290">
    <property type="entry name" value="BASIC HELIX-LOOP-HELIX PROTEIN NEUROGENIN-RELATED"/>
    <property type="match status" value="1"/>
</dbReference>
<dbReference type="GO" id="GO:0016360">
    <property type="term" value="P:sensory organ precursor cell fate determination"/>
    <property type="evidence" value="ECO:0007669"/>
    <property type="project" value="UniProtKB-ARBA"/>
</dbReference>
<sequence>MEEYFYLEEAGYPSVAYRGVKAGVEVAPPNHRSDMAPQVAIEGSGGCQDYELTLLESPSVYDVVQYPSYPDGGGSNGPAFPEPPAFTPHYIPACDFNAAVNKVPAPAFPPKELGLNLVQDSVPGTAIPEREKVPPHRTYVRPQRRRRHKPLGKEIVKTRRVAANARERRRMHGLNDAFDRLREVIPCLGSDRKLSKFETLQMAQTYIAALQELLRSSGASV</sequence>
<keyword evidence="2" id="KW-0217">Developmental protein</keyword>
<dbReference type="EMBL" id="GDRN01006997">
    <property type="protein sequence ID" value="JAI67953.1"/>
    <property type="molecule type" value="Transcribed_RNA"/>
</dbReference>
<evidence type="ECO:0000256" key="1">
    <source>
        <dbReference type="ARBA" id="ARBA00004123"/>
    </source>
</evidence>
<evidence type="ECO:0000256" key="2">
    <source>
        <dbReference type="ARBA" id="ARBA00022473"/>
    </source>
</evidence>
<dbReference type="Pfam" id="PF00010">
    <property type="entry name" value="HLH"/>
    <property type="match status" value="1"/>
</dbReference>
<evidence type="ECO:0000256" key="3">
    <source>
        <dbReference type="ARBA" id="ARBA00022782"/>
    </source>
</evidence>
<evidence type="ECO:0000256" key="5">
    <source>
        <dbReference type="ARBA" id="ARBA00023015"/>
    </source>
</evidence>
<dbReference type="Gene3D" id="4.10.280.10">
    <property type="entry name" value="Helix-loop-helix DNA-binding domain"/>
    <property type="match status" value="1"/>
</dbReference>
<name>A0A0P4WL22_SCYOL</name>
<dbReference type="AlphaFoldDB" id="A0A0P4WL22"/>
<keyword evidence="3" id="KW-0221">Differentiation</keyword>
<evidence type="ECO:0000313" key="9">
    <source>
        <dbReference type="EMBL" id="JAI67953.1"/>
    </source>
</evidence>
<dbReference type="InterPro" id="IPR050359">
    <property type="entry name" value="bHLH_transcription_factors"/>
</dbReference>
<evidence type="ECO:0000256" key="4">
    <source>
        <dbReference type="ARBA" id="ARBA00022902"/>
    </source>
</evidence>
<dbReference type="PROSITE" id="PS50888">
    <property type="entry name" value="BHLH"/>
    <property type="match status" value="1"/>
</dbReference>
<proteinExistence type="predicted"/>